<organism evidence="4 6">
    <name type="scientific">Cellulomonas hominis</name>
    <dbReference type="NCBI Taxonomy" id="156981"/>
    <lineage>
        <taxon>Bacteria</taxon>
        <taxon>Bacillati</taxon>
        <taxon>Actinomycetota</taxon>
        <taxon>Actinomycetes</taxon>
        <taxon>Micrococcales</taxon>
        <taxon>Cellulomonadaceae</taxon>
        <taxon>Cellulomonas</taxon>
    </lineage>
</organism>
<evidence type="ECO:0000256" key="1">
    <source>
        <dbReference type="ARBA" id="ARBA00009013"/>
    </source>
</evidence>
<dbReference type="Pfam" id="PF01740">
    <property type="entry name" value="STAS"/>
    <property type="match status" value="1"/>
</dbReference>
<evidence type="ECO:0000313" key="4">
    <source>
        <dbReference type="EMBL" id="GEL46956.1"/>
    </source>
</evidence>
<dbReference type="InterPro" id="IPR036513">
    <property type="entry name" value="STAS_dom_sf"/>
</dbReference>
<name>A0A511FCH7_9CELL</name>
<dbReference type="EMBL" id="JACHDN010000001">
    <property type="protein sequence ID" value="MBB5472120.1"/>
    <property type="molecule type" value="Genomic_DNA"/>
</dbReference>
<evidence type="ECO:0000256" key="2">
    <source>
        <dbReference type="RuleBase" id="RU003749"/>
    </source>
</evidence>
<dbReference type="GO" id="GO:0043856">
    <property type="term" value="F:anti-sigma factor antagonist activity"/>
    <property type="evidence" value="ECO:0007669"/>
    <property type="project" value="InterPro"/>
</dbReference>
<reference evidence="5 7" key="2">
    <citation type="submission" date="2020-08" db="EMBL/GenBank/DDBJ databases">
        <title>Sequencing the genomes of 1000 actinobacteria strains.</title>
        <authorList>
            <person name="Klenk H.-P."/>
        </authorList>
    </citation>
    <scope>NUCLEOTIDE SEQUENCE [LARGE SCALE GENOMIC DNA]</scope>
    <source>
        <strain evidence="5 7">DSM 9581</strain>
    </source>
</reference>
<dbReference type="CDD" id="cd07043">
    <property type="entry name" value="STAS_anti-anti-sigma_factors"/>
    <property type="match status" value="1"/>
</dbReference>
<evidence type="ECO:0000313" key="7">
    <source>
        <dbReference type="Proteomes" id="UP000564629"/>
    </source>
</evidence>
<dbReference type="PANTHER" id="PTHR33495:SF2">
    <property type="entry name" value="ANTI-SIGMA FACTOR ANTAGONIST TM_1081-RELATED"/>
    <property type="match status" value="1"/>
</dbReference>
<evidence type="ECO:0000313" key="6">
    <source>
        <dbReference type="Proteomes" id="UP000321723"/>
    </source>
</evidence>
<dbReference type="Gene3D" id="3.30.750.24">
    <property type="entry name" value="STAS domain"/>
    <property type="match status" value="1"/>
</dbReference>
<gene>
    <name evidence="4" type="ORF">CHO01_20720</name>
    <name evidence="5" type="ORF">HNR08_000856</name>
</gene>
<dbReference type="RefSeq" id="WP_168429991.1">
    <property type="nucleotide sequence ID" value="NZ_BJVQ01000026.1"/>
</dbReference>
<dbReference type="InterPro" id="IPR002645">
    <property type="entry name" value="STAS_dom"/>
</dbReference>
<protein>
    <recommendedName>
        <fullName evidence="2">Anti-sigma factor antagonist</fullName>
    </recommendedName>
</protein>
<feature type="domain" description="STAS" evidence="3">
    <location>
        <begin position="5"/>
        <end position="111"/>
    </location>
</feature>
<dbReference type="Proteomes" id="UP000564629">
    <property type="component" value="Unassembled WGS sequence"/>
</dbReference>
<dbReference type="PANTHER" id="PTHR33495">
    <property type="entry name" value="ANTI-SIGMA FACTOR ANTAGONIST TM_1081-RELATED-RELATED"/>
    <property type="match status" value="1"/>
</dbReference>
<dbReference type="NCBIfam" id="TIGR00377">
    <property type="entry name" value="ant_ant_sig"/>
    <property type="match status" value="1"/>
</dbReference>
<dbReference type="Proteomes" id="UP000321723">
    <property type="component" value="Unassembled WGS sequence"/>
</dbReference>
<proteinExistence type="inferred from homology"/>
<dbReference type="InterPro" id="IPR003658">
    <property type="entry name" value="Anti-sigma_ant"/>
</dbReference>
<comment type="caution">
    <text evidence="4">The sequence shown here is derived from an EMBL/GenBank/DDBJ whole genome shotgun (WGS) entry which is preliminary data.</text>
</comment>
<evidence type="ECO:0000313" key="5">
    <source>
        <dbReference type="EMBL" id="MBB5472120.1"/>
    </source>
</evidence>
<dbReference type="EMBL" id="BJVQ01000026">
    <property type="protein sequence ID" value="GEL46956.1"/>
    <property type="molecule type" value="Genomic_DNA"/>
</dbReference>
<accession>A0A511FCH7</accession>
<dbReference type="SUPFAM" id="SSF52091">
    <property type="entry name" value="SpoIIaa-like"/>
    <property type="match status" value="1"/>
</dbReference>
<keyword evidence="6" id="KW-1185">Reference proteome</keyword>
<reference evidence="4 6" key="1">
    <citation type="submission" date="2019-07" db="EMBL/GenBank/DDBJ databases">
        <title>Whole genome shotgun sequence of Cellulomonas hominis NBRC 16055.</title>
        <authorList>
            <person name="Hosoyama A."/>
            <person name="Uohara A."/>
            <person name="Ohji S."/>
            <person name="Ichikawa N."/>
        </authorList>
    </citation>
    <scope>NUCLEOTIDE SEQUENCE [LARGE SCALE GENOMIC DNA]</scope>
    <source>
        <strain evidence="4 6">NBRC 16055</strain>
    </source>
</reference>
<evidence type="ECO:0000259" key="3">
    <source>
        <dbReference type="PROSITE" id="PS50801"/>
    </source>
</evidence>
<dbReference type="AlphaFoldDB" id="A0A511FCH7"/>
<dbReference type="PROSITE" id="PS50801">
    <property type="entry name" value="STAS"/>
    <property type="match status" value="1"/>
</dbReference>
<sequence length="111" mass="11792">MHRTTSITVQDDGTVTTVRLSGEIDVTTRDAGRRAVAAAAAGGLPVVLDLREVEFIDSSGVAFLLQCHRACTSAGLDCRLRDVPRQAEVVLTVLGLRDVLPVVRDHASAGR</sequence>
<comment type="similarity">
    <text evidence="1 2">Belongs to the anti-sigma-factor antagonist family.</text>
</comment>